<dbReference type="OrthoDB" id="767438at2759"/>
<dbReference type="STRING" id="49390.A0A068TSN9"/>
<gene>
    <name evidence="2" type="ORF">GSCOC_T00026414001</name>
</gene>
<sequence length="619" mass="68341">MRSKDVLEKDDLEEEDSLQSVSKSRGSAEGITLSEDFLPKKESDRIVVLSISGRNSCSRQWFFQKLYGLDNAIPKHIITFDEKYLRRCLEWMHISAFGVFSCNFSSIGVFHNDLSSRGISGRRAYDMARLVIEHPLALLTDSVAISSAGERILGTISASKSMINILRSPLLHQLGALDSNASNGGRGLVDIKEAVASDFINSPVKFNTSKPNKLKDVVLGDNEYGSEPVHKRLASVSSTNSTSSDQSSFSASAAIFQGMLQCTWKDGCPNYLFSVDDQGEVYAANLLKIQSPEDKSLDYIYSFHLKSGPKRDLNIRDRELDLVAKMKVSTSITLCPRNSEIMETQFVLFGSSESWMQETQTSVSVLKKNKGLTKKVADVFRTSQSRKQRTSSKLWGTSIILEDTSWESSDDLCDNFDQSPANLLENDVPPNLELAAIVVKDHIPHKPEEPEIGGWGLKFLRKSVNIQTDAVSENSSISECGQRDGGECSTSMNILVPAGFHGGPRARKGGPSSLLERWHSGGHCECGGWDIGCPLTVISTRTNRIENLPHSDNSGECKTVDFFVEGSRQISPIMKMTNIHDGLYYIHFQSTLSALQSFSIAAAIIHSNSPSLRPKLYRS</sequence>
<dbReference type="OMA" id="WIQKEGH"/>
<organism evidence="2 3">
    <name type="scientific">Coffea canephora</name>
    <name type="common">Robusta coffee</name>
    <dbReference type="NCBI Taxonomy" id="49390"/>
    <lineage>
        <taxon>Eukaryota</taxon>
        <taxon>Viridiplantae</taxon>
        <taxon>Streptophyta</taxon>
        <taxon>Embryophyta</taxon>
        <taxon>Tracheophyta</taxon>
        <taxon>Spermatophyta</taxon>
        <taxon>Magnoliopsida</taxon>
        <taxon>eudicotyledons</taxon>
        <taxon>Gunneridae</taxon>
        <taxon>Pentapetalae</taxon>
        <taxon>asterids</taxon>
        <taxon>lamiids</taxon>
        <taxon>Gentianales</taxon>
        <taxon>Rubiaceae</taxon>
        <taxon>Ixoroideae</taxon>
        <taxon>Gardenieae complex</taxon>
        <taxon>Bertiereae - Coffeeae clade</taxon>
        <taxon>Coffeeae</taxon>
        <taxon>Coffea</taxon>
    </lineage>
</organism>
<evidence type="ECO:0000256" key="1">
    <source>
        <dbReference type="SAM" id="MobiDB-lite"/>
    </source>
</evidence>
<dbReference type="AlphaFoldDB" id="A0A068TSN9"/>
<dbReference type="Pfam" id="PF12043">
    <property type="entry name" value="DUF3527"/>
    <property type="match status" value="1"/>
</dbReference>
<protein>
    <submittedName>
        <fullName evidence="2">Uncharacterized protein</fullName>
    </submittedName>
</protein>
<proteinExistence type="predicted"/>
<reference evidence="3" key="1">
    <citation type="journal article" date="2014" name="Science">
        <title>The coffee genome provides insight into the convergent evolution of caffeine biosynthesis.</title>
        <authorList>
            <person name="Denoeud F."/>
            <person name="Carretero-Paulet L."/>
            <person name="Dereeper A."/>
            <person name="Droc G."/>
            <person name="Guyot R."/>
            <person name="Pietrella M."/>
            <person name="Zheng C."/>
            <person name="Alberti A."/>
            <person name="Anthony F."/>
            <person name="Aprea G."/>
            <person name="Aury J.M."/>
            <person name="Bento P."/>
            <person name="Bernard M."/>
            <person name="Bocs S."/>
            <person name="Campa C."/>
            <person name="Cenci A."/>
            <person name="Combes M.C."/>
            <person name="Crouzillat D."/>
            <person name="Da Silva C."/>
            <person name="Daddiego L."/>
            <person name="De Bellis F."/>
            <person name="Dussert S."/>
            <person name="Garsmeur O."/>
            <person name="Gayraud T."/>
            <person name="Guignon V."/>
            <person name="Jahn K."/>
            <person name="Jamilloux V."/>
            <person name="Joet T."/>
            <person name="Labadie K."/>
            <person name="Lan T."/>
            <person name="Leclercq J."/>
            <person name="Lepelley M."/>
            <person name="Leroy T."/>
            <person name="Li L.T."/>
            <person name="Librado P."/>
            <person name="Lopez L."/>
            <person name="Munoz A."/>
            <person name="Noel B."/>
            <person name="Pallavicini A."/>
            <person name="Perrotta G."/>
            <person name="Poncet V."/>
            <person name="Pot D."/>
            <person name="Priyono X."/>
            <person name="Rigoreau M."/>
            <person name="Rouard M."/>
            <person name="Rozas J."/>
            <person name="Tranchant-Dubreuil C."/>
            <person name="VanBuren R."/>
            <person name="Zhang Q."/>
            <person name="Andrade A.C."/>
            <person name="Argout X."/>
            <person name="Bertrand B."/>
            <person name="de Kochko A."/>
            <person name="Graziosi G."/>
            <person name="Henry R.J."/>
            <person name="Jayarama X."/>
            <person name="Ming R."/>
            <person name="Nagai C."/>
            <person name="Rounsley S."/>
            <person name="Sankoff D."/>
            <person name="Giuliano G."/>
            <person name="Albert V.A."/>
            <person name="Wincker P."/>
            <person name="Lashermes P."/>
        </authorList>
    </citation>
    <scope>NUCLEOTIDE SEQUENCE [LARGE SCALE GENOMIC DNA]</scope>
    <source>
        <strain evidence="3">cv. DH200-94</strain>
    </source>
</reference>
<dbReference type="PANTHER" id="PTHR31390">
    <property type="entry name" value="EXPRESSED PROTEIN"/>
    <property type="match status" value="1"/>
</dbReference>
<name>A0A068TSN9_COFCA</name>
<dbReference type="FunCoup" id="A0A068TSN9">
    <property type="interactions" value="1226"/>
</dbReference>
<feature type="region of interest" description="Disordered" evidence="1">
    <location>
        <begin position="1"/>
        <end position="28"/>
    </location>
</feature>
<keyword evidence="3" id="KW-1185">Reference proteome</keyword>
<dbReference type="InParanoid" id="A0A068TSN9"/>
<dbReference type="PANTHER" id="PTHR31390:SF2">
    <property type="entry name" value="EXPRESSED PROTEIN"/>
    <property type="match status" value="1"/>
</dbReference>
<dbReference type="PhylomeDB" id="A0A068TSN9"/>
<dbReference type="EMBL" id="HG739087">
    <property type="protein sequence ID" value="CDO99305.1"/>
    <property type="molecule type" value="Genomic_DNA"/>
</dbReference>
<dbReference type="Proteomes" id="UP000295252">
    <property type="component" value="Chromosome V"/>
</dbReference>
<dbReference type="Gramene" id="CDO99305">
    <property type="protein sequence ID" value="CDO99305"/>
    <property type="gene ID" value="GSCOC_T00026414001"/>
</dbReference>
<evidence type="ECO:0000313" key="2">
    <source>
        <dbReference type="EMBL" id="CDO99305.1"/>
    </source>
</evidence>
<evidence type="ECO:0000313" key="3">
    <source>
        <dbReference type="Proteomes" id="UP000295252"/>
    </source>
</evidence>
<accession>A0A068TSN9</accession>
<dbReference type="InterPro" id="IPR021916">
    <property type="entry name" value="DUF3527"/>
</dbReference>